<organism evidence="1 2">
    <name type="scientific">Pseudazoarcus pumilus</name>
    <dbReference type="NCBI Taxonomy" id="2067960"/>
    <lineage>
        <taxon>Bacteria</taxon>
        <taxon>Pseudomonadati</taxon>
        <taxon>Pseudomonadota</taxon>
        <taxon>Betaproteobacteria</taxon>
        <taxon>Rhodocyclales</taxon>
        <taxon>Zoogloeaceae</taxon>
        <taxon>Pseudazoarcus</taxon>
    </lineage>
</organism>
<dbReference type="KEGG" id="atw:C0099_11355"/>
<evidence type="ECO:0000313" key="2">
    <source>
        <dbReference type="Proteomes" id="UP000242205"/>
    </source>
</evidence>
<dbReference type="OrthoDB" id="570299at2"/>
<protein>
    <submittedName>
        <fullName evidence="1">YecA family protein</fullName>
    </submittedName>
</protein>
<dbReference type="Gene3D" id="3.10.450.50">
    <property type="match status" value="1"/>
</dbReference>
<dbReference type="RefSeq" id="WP_102247519.1">
    <property type="nucleotide sequence ID" value="NZ_CP025682.1"/>
</dbReference>
<dbReference type="SUPFAM" id="SSF103642">
    <property type="entry name" value="Sec-C motif"/>
    <property type="match status" value="1"/>
</dbReference>
<keyword evidence="2" id="KW-1185">Reference proteome</keyword>
<gene>
    <name evidence="1" type="ORF">C0099_11355</name>
</gene>
<sequence length="234" mass="25447">MTDEIVNPHELSDDEFDALEEILTSEIVPADCMNLEMLDGYLAAVIIAPAALDVGAWMPAVWSADEEEAAFASGSGMQQAIRLVLGYYNELVTTIGAEEGWEPFCYAGSSADDLAVGEEWIEGFMQGLELWPADWADHVPRHDAEAVTEALEALVRPWESADDETADSVRLQWLSEARDAIVEIRARWMDLELAQPVPLSLDTPVSTRAPAGRNELCPCGSGKKYKKCCGAAGA</sequence>
<dbReference type="PANTHER" id="PTHR33747">
    <property type="entry name" value="UPF0225 PROTEIN SCO1677"/>
    <property type="match status" value="1"/>
</dbReference>
<dbReference type="NCBIfam" id="TIGR02292">
    <property type="entry name" value="ygfB_yecA"/>
    <property type="match status" value="1"/>
</dbReference>
<accession>A0A2I6S8D3</accession>
<evidence type="ECO:0000313" key="1">
    <source>
        <dbReference type="EMBL" id="AUN95471.1"/>
    </source>
</evidence>
<reference evidence="1 2" key="1">
    <citation type="submission" date="2018-01" db="EMBL/GenBank/DDBJ databases">
        <authorList>
            <person name="Fu G.-Y."/>
        </authorList>
    </citation>
    <scope>NUCLEOTIDE SEQUENCE [LARGE SCALE GENOMIC DNA]</scope>
    <source>
        <strain evidence="1 2">SY39</strain>
    </source>
</reference>
<dbReference type="Pfam" id="PF02810">
    <property type="entry name" value="SEC-C"/>
    <property type="match status" value="1"/>
</dbReference>
<dbReference type="PANTHER" id="PTHR33747:SF1">
    <property type="entry name" value="ADENYLATE CYCLASE-ASSOCIATED CAP C-TERMINAL DOMAIN-CONTAINING PROTEIN"/>
    <property type="match status" value="1"/>
</dbReference>
<dbReference type="SUPFAM" id="SSF101327">
    <property type="entry name" value="YgfB-like"/>
    <property type="match status" value="1"/>
</dbReference>
<dbReference type="Pfam" id="PF03695">
    <property type="entry name" value="UPF0149"/>
    <property type="match status" value="1"/>
</dbReference>
<dbReference type="AlphaFoldDB" id="A0A2I6S8D3"/>
<proteinExistence type="predicted"/>
<name>A0A2I6S8D3_9RHOO</name>
<dbReference type="InterPro" id="IPR011978">
    <property type="entry name" value="YgfB-like"/>
</dbReference>
<dbReference type="InterPro" id="IPR036255">
    <property type="entry name" value="YgfB-like_sf"/>
</dbReference>
<dbReference type="Proteomes" id="UP000242205">
    <property type="component" value="Chromosome"/>
</dbReference>
<dbReference type="EMBL" id="CP025682">
    <property type="protein sequence ID" value="AUN95471.1"/>
    <property type="molecule type" value="Genomic_DNA"/>
</dbReference>
<dbReference type="InterPro" id="IPR004027">
    <property type="entry name" value="SEC_C_motif"/>
</dbReference>